<dbReference type="EMBL" id="CAJOBH010249393">
    <property type="protein sequence ID" value="CAF5134449.1"/>
    <property type="molecule type" value="Genomic_DNA"/>
</dbReference>
<protein>
    <recommendedName>
        <fullName evidence="1">Ig-like domain-containing protein</fullName>
    </recommendedName>
</protein>
<comment type="caution">
    <text evidence="4">The sequence shown here is derived from an EMBL/GenBank/DDBJ whole genome shotgun (WGS) entry which is preliminary data.</text>
</comment>
<evidence type="ECO:0000259" key="1">
    <source>
        <dbReference type="PROSITE" id="PS50835"/>
    </source>
</evidence>
<organism evidence="4 5">
    <name type="scientific">Rotaria magnacalcarata</name>
    <dbReference type="NCBI Taxonomy" id="392030"/>
    <lineage>
        <taxon>Eukaryota</taxon>
        <taxon>Metazoa</taxon>
        <taxon>Spiralia</taxon>
        <taxon>Gnathifera</taxon>
        <taxon>Rotifera</taxon>
        <taxon>Eurotatoria</taxon>
        <taxon>Bdelloidea</taxon>
        <taxon>Philodinida</taxon>
        <taxon>Philodinidae</taxon>
        <taxon>Rotaria</taxon>
    </lineage>
</organism>
<sequence>LCFIAIEWIQASKIVDTKTITEKQDHDVVLVCRFEQLNKGDRVMWSKDSVILSVNDEIAGDRKRYEIIDKYNLMIKTVAEQDSGKYLCQNFDQRVSMNIILTILSK</sequence>
<evidence type="ECO:0000313" key="2">
    <source>
        <dbReference type="EMBL" id="CAF5134449.1"/>
    </source>
</evidence>
<feature type="non-terminal residue" evidence="4">
    <location>
        <position position="1"/>
    </location>
</feature>
<name>A0A8S3J1P2_9BILA</name>
<evidence type="ECO:0000313" key="5">
    <source>
        <dbReference type="Proteomes" id="UP000681720"/>
    </source>
</evidence>
<accession>A0A8S3J1P2</accession>
<dbReference type="Proteomes" id="UP000676336">
    <property type="component" value="Unassembled WGS sequence"/>
</dbReference>
<reference evidence="4" key="1">
    <citation type="submission" date="2021-02" db="EMBL/GenBank/DDBJ databases">
        <authorList>
            <person name="Nowell W R."/>
        </authorList>
    </citation>
    <scope>NUCLEOTIDE SEQUENCE</scope>
</reference>
<feature type="domain" description="Ig-like" evidence="1">
    <location>
        <begin position="12"/>
        <end position="89"/>
    </location>
</feature>
<dbReference type="PROSITE" id="PS50835">
    <property type="entry name" value="IG_LIKE"/>
    <property type="match status" value="1"/>
</dbReference>
<dbReference type="AlphaFoldDB" id="A0A8S3J1P2"/>
<dbReference type="Pfam" id="PF07679">
    <property type="entry name" value="I-set"/>
    <property type="match status" value="1"/>
</dbReference>
<dbReference type="EMBL" id="CAJOBJ010351588">
    <property type="protein sequence ID" value="CAF5208994.1"/>
    <property type="molecule type" value="Genomic_DNA"/>
</dbReference>
<gene>
    <name evidence="2" type="ORF">BYL167_LOCUS69071</name>
    <name evidence="4" type="ORF">GIL414_LOCUS79128</name>
    <name evidence="3" type="ORF">SMN809_LOCUS77431</name>
</gene>
<dbReference type="InterPro" id="IPR007110">
    <property type="entry name" value="Ig-like_dom"/>
</dbReference>
<evidence type="ECO:0000313" key="3">
    <source>
        <dbReference type="EMBL" id="CAF5207781.1"/>
    </source>
</evidence>
<dbReference type="InterPro" id="IPR013783">
    <property type="entry name" value="Ig-like_fold"/>
</dbReference>
<proteinExistence type="predicted"/>
<dbReference type="EMBL" id="CAJOBI010337350">
    <property type="protein sequence ID" value="CAF5207781.1"/>
    <property type="molecule type" value="Genomic_DNA"/>
</dbReference>
<dbReference type="Gene3D" id="2.60.40.10">
    <property type="entry name" value="Immunoglobulins"/>
    <property type="match status" value="1"/>
</dbReference>
<evidence type="ECO:0000313" key="4">
    <source>
        <dbReference type="EMBL" id="CAF5208994.1"/>
    </source>
</evidence>
<dbReference type="Proteomes" id="UP000681720">
    <property type="component" value="Unassembled WGS sequence"/>
</dbReference>
<dbReference type="Proteomes" id="UP000681967">
    <property type="component" value="Unassembled WGS sequence"/>
</dbReference>
<dbReference type="InterPro" id="IPR013098">
    <property type="entry name" value="Ig_I-set"/>
</dbReference>
<dbReference type="SUPFAM" id="SSF48726">
    <property type="entry name" value="Immunoglobulin"/>
    <property type="match status" value="1"/>
</dbReference>
<dbReference type="InterPro" id="IPR036179">
    <property type="entry name" value="Ig-like_dom_sf"/>
</dbReference>